<dbReference type="EMBL" id="JAAAJB010000138">
    <property type="protein sequence ID" value="KAG0264513.1"/>
    <property type="molecule type" value="Genomic_DNA"/>
</dbReference>
<dbReference type="GO" id="GO:0032050">
    <property type="term" value="F:clathrin heavy chain binding"/>
    <property type="evidence" value="ECO:0007669"/>
    <property type="project" value="TreeGrafter"/>
</dbReference>
<gene>
    <name evidence="8" type="ORF">DFQ27_001182</name>
</gene>
<proteinExistence type="inferred from homology"/>
<feature type="compositionally biased region" description="Low complexity" evidence="7">
    <location>
        <begin position="1"/>
        <end position="13"/>
    </location>
</feature>
<reference evidence="8" key="1">
    <citation type="journal article" date="2020" name="Fungal Divers.">
        <title>Resolving the Mortierellaceae phylogeny through synthesis of multi-gene phylogenetics and phylogenomics.</title>
        <authorList>
            <person name="Vandepol N."/>
            <person name="Liber J."/>
            <person name="Desiro A."/>
            <person name="Na H."/>
            <person name="Kennedy M."/>
            <person name="Barry K."/>
            <person name="Grigoriev I.V."/>
            <person name="Miller A.N."/>
            <person name="O'Donnell K."/>
            <person name="Stajich J.E."/>
            <person name="Bonito G."/>
        </authorList>
    </citation>
    <scope>NUCLEOTIDE SEQUENCE</scope>
    <source>
        <strain evidence="8">BC1065</strain>
    </source>
</reference>
<evidence type="ECO:0000256" key="7">
    <source>
        <dbReference type="SAM" id="MobiDB-lite"/>
    </source>
</evidence>
<evidence type="ECO:0000256" key="3">
    <source>
        <dbReference type="ARBA" id="ARBA00023136"/>
    </source>
</evidence>
<dbReference type="GO" id="GO:0005198">
    <property type="term" value="F:structural molecule activity"/>
    <property type="evidence" value="ECO:0007669"/>
    <property type="project" value="InterPro"/>
</dbReference>
<keyword evidence="9" id="KW-1185">Reference proteome</keyword>
<feature type="compositionally biased region" description="Low complexity" evidence="7">
    <location>
        <begin position="125"/>
        <end position="134"/>
    </location>
</feature>
<dbReference type="InterPro" id="IPR000996">
    <property type="entry name" value="Clathrin_L-chain"/>
</dbReference>
<dbReference type="GO" id="GO:0030132">
    <property type="term" value="C:clathrin coat of coated pit"/>
    <property type="evidence" value="ECO:0007669"/>
    <property type="project" value="InterPro"/>
</dbReference>
<dbReference type="Proteomes" id="UP000807716">
    <property type="component" value="Unassembled WGS sequence"/>
</dbReference>
<evidence type="ECO:0000313" key="8">
    <source>
        <dbReference type="EMBL" id="KAG0264513.1"/>
    </source>
</evidence>
<name>A0A9P6QAW0_9FUNG</name>
<keyword evidence="5 6" id="KW-0968">Cytoplasmic vesicle</keyword>
<comment type="similarity">
    <text evidence="2 6">Belongs to the clathrin light chain family.</text>
</comment>
<feature type="region of interest" description="Disordered" evidence="7">
    <location>
        <begin position="1"/>
        <end position="21"/>
    </location>
</feature>
<feature type="compositionally biased region" description="Basic and acidic residues" evidence="7">
    <location>
        <begin position="146"/>
        <end position="181"/>
    </location>
</feature>
<sequence>MDDFSSFASAPSSKKTDIDDPTADFLAREAAVLGNDAQFLAGLSSSTSNDVTTPISNDFETSFPSIDQIGSTSVPTSAKANEDDEFGAFHSEYPAIETTDLSAPVAVQPTGSFGFGAGIPVQPTGASGSFGLSPSPSPAPAPRFQSPKEPEAEPTIVREHREKQLAQIKEKDERSEAKKQENVQSAHEAIDRFYEEYNDKKARAIAQNRDKEQEFLTKRDQISTGTQWERINHHIDSSPATLTAAQKASKRDTSRMRALLRDLQKDSSAPGN</sequence>
<evidence type="ECO:0000256" key="6">
    <source>
        <dbReference type="RuleBase" id="RU363137"/>
    </source>
</evidence>
<comment type="caution">
    <text evidence="8">The sequence shown here is derived from an EMBL/GenBank/DDBJ whole genome shotgun (WGS) entry which is preliminary data.</text>
</comment>
<dbReference type="GO" id="GO:0072583">
    <property type="term" value="P:clathrin-dependent endocytosis"/>
    <property type="evidence" value="ECO:0007669"/>
    <property type="project" value="TreeGrafter"/>
</dbReference>
<evidence type="ECO:0000256" key="4">
    <source>
        <dbReference type="ARBA" id="ARBA00023176"/>
    </source>
</evidence>
<feature type="region of interest" description="Disordered" evidence="7">
    <location>
        <begin position="117"/>
        <end position="187"/>
    </location>
</feature>
<accession>A0A9P6QAW0</accession>
<dbReference type="PANTHER" id="PTHR10639">
    <property type="entry name" value="CLATHRIN LIGHT CHAIN"/>
    <property type="match status" value="1"/>
</dbReference>
<keyword evidence="3 6" id="KW-0472">Membrane</keyword>
<feature type="compositionally biased region" description="Polar residues" evidence="7">
    <location>
        <begin position="44"/>
        <end position="79"/>
    </location>
</feature>
<comment type="subcellular location">
    <subcellularLocation>
        <location evidence="1 6">Cytoplasmic vesicle membrane</location>
        <topology evidence="1 6">Peripheral membrane protein</topology>
        <orientation evidence="1 6">Cytoplasmic side</orientation>
    </subcellularLocation>
    <subcellularLocation>
        <location evidence="6">Membrane</location>
        <location evidence="6">Coated pit</location>
        <topology evidence="6">Peripheral membrane protein</topology>
        <orientation evidence="6">Cytoplasmic side</orientation>
    </subcellularLocation>
    <text evidence="6">Cytoplasmic face of coated pits and vesicles.</text>
</comment>
<feature type="region of interest" description="Disordered" evidence="7">
    <location>
        <begin position="231"/>
        <end position="255"/>
    </location>
</feature>
<dbReference type="GO" id="GO:0006886">
    <property type="term" value="P:intracellular protein transport"/>
    <property type="evidence" value="ECO:0007669"/>
    <property type="project" value="InterPro"/>
</dbReference>
<dbReference type="PANTHER" id="PTHR10639:SF7">
    <property type="entry name" value="CLATHRIN LIGHT CHAIN"/>
    <property type="match status" value="1"/>
</dbReference>
<evidence type="ECO:0000256" key="2">
    <source>
        <dbReference type="ARBA" id="ARBA00005263"/>
    </source>
</evidence>
<evidence type="ECO:0000256" key="5">
    <source>
        <dbReference type="ARBA" id="ARBA00023329"/>
    </source>
</evidence>
<protein>
    <recommendedName>
        <fullName evidence="6">Clathrin light chain</fullName>
    </recommendedName>
</protein>
<comment type="function">
    <text evidence="6">Clathrin is the major protein of the polyhedral coat of coated pits and vesicles.</text>
</comment>
<evidence type="ECO:0000256" key="1">
    <source>
        <dbReference type="ARBA" id="ARBA00004180"/>
    </source>
</evidence>
<dbReference type="AlphaFoldDB" id="A0A9P6QAW0"/>
<dbReference type="Pfam" id="PF01086">
    <property type="entry name" value="Clathrin_lg_ch"/>
    <property type="match status" value="1"/>
</dbReference>
<keyword evidence="4 6" id="KW-0168">Coated pit</keyword>
<evidence type="ECO:0000313" key="9">
    <source>
        <dbReference type="Proteomes" id="UP000807716"/>
    </source>
</evidence>
<feature type="region of interest" description="Disordered" evidence="7">
    <location>
        <begin position="44"/>
        <end position="80"/>
    </location>
</feature>
<dbReference type="GO" id="GO:0030130">
    <property type="term" value="C:clathrin coat of trans-Golgi network vesicle"/>
    <property type="evidence" value="ECO:0007669"/>
    <property type="project" value="InterPro"/>
</dbReference>
<dbReference type="OrthoDB" id="5512at2759"/>
<organism evidence="8 9">
    <name type="scientific">Actinomortierella ambigua</name>
    <dbReference type="NCBI Taxonomy" id="1343610"/>
    <lineage>
        <taxon>Eukaryota</taxon>
        <taxon>Fungi</taxon>
        <taxon>Fungi incertae sedis</taxon>
        <taxon>Mucoromycota</taxon>
        <taxon>Mortierellomycotina</taxon>
        <taxon>Mortierellomycetes</taxon>
        <taxon>Mortierellales</taxon>
        <taxon>Mortierellaceae</taxon>
        <taxon>Actinomortierella</taxon>
    </lineage>
</organism>